<dbReference type="InterPro" id="IPR012341">
    <property type="entry name" value="6hp_glycosidase-like_sf"/>
</dbReference>
<name>A0A840A4A8_9CAUL</name>
<feature type="domain" description="Putative glycogen debranching enzyme N-terminal" evidence="2">
    <location>
        <begin position="29"/>
        <end position="219"/>
    </location>
</feature>
<dbReference type="GO" id="GO:0005975">
    <property type="term" value="P:carbohydrate metabolic process"/>
    <property type="evidence" value="ECO:0007669"/>
    <property type="project" value="InterPro"/>
</dbReference>
<gene>
    <name evidence="4" type="ORF">GGQ61_003239</name>
</gene>
<protein>
    <submittedName>
        <fullName evidence="4">Glycogen debranching enzyme</fullName>
    </submittedName>
</protein>
<organism evidence="4 5">
    <name type="scientific">Phenylobacterium haematophilum</name>
    <dbReference type="NCBI Taxonomy" id="98513"/>
    <lineage>
        <taxon>Bacteria</taxon>
        <taxon>Pseudomonadati</taxon>
        <taxon>Pseudomonadota</taxon>
        <taxon>Alphaproteobacteria</taxon>
        <taxon>Caulobacterales</taxon>
        <taxon>Caulobacteraceae</taxon>
        <taxon>Phenylobacterium</taxon>
    </lineage>
</organism>
<dbReference type="Pfam" id="PF22422">
    <property type="entry name" value="MGH1-like_GH"/>
    <property type="match status" value="1"/>
</dbReference>
<dbReference type="RefSeq" id="WP_183774972.1">
    <property type="nucleotide sequence ID" value="NZ_JACIDK010000005.1"/>
</dbReference>
<dbReference type="InterPro" id="IPR008928">
    <property type="entry name" value="6-hairpin_glycosidase_sf"/>
</dbReference>
<dbReference type="Pfam" id="PF14742">
    <property type="entry name" value="GDE_N_bis"/>
    <property type="match status" value="1"/>
</dbReference>
<dbReference type="Proteomes" id="UP000530564">
    <property type="component" value="Unassembled WGS sequence"/>
</dbReference>
<dbReference type="EMBL" id="JACIDK010000005">
    <property type="protein sequence ID" value="MBB3892503.1"/>
    <property type="molecule type" value="Genomic_DNA"/>
</dbReference>
<dbReference type="Gene3D" id="1.50.10.10">
    <property type="match status" value="1"/>
</dbReference>
<evidence type="ECO:0000313" key="4">
    <source>
        <dbReference type="EMBL" id="MBB3892503.1"/>
    </source>
</evidence>
<evidence type="ECO:0000259" key="3">
    <source>
        <dbReference type="Pfam" id="PF22422"/>
    </source>
</evidence>
<feature type="region of interest" description="Disordered" evidence="1">
    <location>
        <begin position="1"/>
        <end position="21"/>
    </location>
</feature>
<accession>A0A840A4A8</accession>
<evidence type="ECO:0000313" key="5">
    <source>
        <dbReference type="Proteomes" id="UP000530564"/>
    </source>
</evidence>
<proteinExistence type="predicted"/>
<dbReference type="InterPro" id="IPR032856">
    <property type="entry name" value="GDE_N_bis"/>
</dbReference>
<sequence>MDDLAPAPDAPVETGETGEPRVPHRLFALKDKDTFVVADAFGDIVGAGDGLFHNDTRILSHFRLLLGGRPPSLLSAAIAQDNVFFTSHGANQALPYPGGPVGPPGVLHVERKRFLWEERLYERICCVNYSRDVVLIPLSVEFGADFRDMFEVRGLHRERRGRLHPPTVDGRSVRFRYDGLDGVERTSLVSFSDPPARISATRADYMYSLQPEGRLELYLEIGASSAPPPGRERFRYAAARARWDMRARRRHGARIKSSGRLFNEWLVKSRADLALLTTRMETGPYPYAGIPWFSTAFGRDAVITAWQILWFEPSLARGVLTYLAAHQAEEVSAFRDSAPGKIMHETRKGEMPAMGEVPFARYYGGVDTTPLFVALAGAYAERTRDLTLIDDLWPALTAAIRWIEQFGDSDGDGLIDYKRGKESGLANQGWKDSEDSVFHADGRFPNGPIALVEVQGYAFAAYRAMARLAHHRGDQDNAARWAARAEQIRESVERRFWMEEHQFYGIAIDGKGELCRVLSSNPGHLLFAGLPGPARGRKVVERLMSADFDSGWGIRTLATGQPRYNPMSYHNGSVWPHDTAVCAMGLANYGEREGVATLTAGLFETAINFEMRLPELFCGFPRMAGEPPVAYPVACLPQAWAAGSVFMMLQAVLGVSIDGWNREIRVTDPRLPIGIDRLEIDGLRVGDEKVDLLFERTGRRVDVQGRSHTGFPVRVR</sequence>
<dbReference type="InterPro" id="IPR054491">
    <property type="entry name" value="MGH1-like_GH"/>
</dbReference>
<feature type="domain" description="Mannosylglycerate hydrolase MGH1-like glycoside hydrolase" evidence="3">
    <location>
        <begin position="300"/>
        <end position="605"/>
    </location>
</feature>
<dbReference type="AlphaFoldDB" id="A0A840A4A8"/>
<comment type="caution">
    <text evidence="4">The sequence shown here is derived from an EMBL/GenBank/DDBJ whole genome shotgun (WGS) entry which is preliminary data.</text>
</comment>
<reference evidence="4 5" key="1">
    <citation type="submission" date="2020-08" db="EMBL/GenBank/DDBJ databases">
        <title>Genomic Encyclopedia of Type Strains, Phase IV (KMG-IV): sequencing the most valuable type-strain genomes for metagenomic binning, comparative biology and taxonomic classification.</title>
        <authorList>
            <person name="Goeker M."/>
        </authorList>
    </citation>
    <scope>NUCLEOTIDE SEQUENCE [LARGE SCALE GENOMIC DNA]</scope>
    <source>
        <strain evidence="4 5">DSM 21793</strain>
    </source>
</reference>
<keyword evidence="5" id="KW-1185">Reference proteome</keyword>
<evidence type="ECO:0000259" key="2">
    <source>
        <dbReference type="Pfam" id="PF14742"/>
    </source>
</evidence>
<evidence type="ECO:0000256" key="1">
    <source>
        <dbReference type="SAM" id="MobiDB-lite"/>
    </source>
</evidence>
<dbReference type="SUPFAM" id="SSF48208">
    <property type="entry name" value="Six-hairpin glycosidases"/>
    <property type="match status" value="1"/>
</dbReference>